<dbReference type="VEuPathDB" id="VectorBase:MDOMA2_018241"/>
<dbReference type="PANTHER" id="PTHR21402">
    <property type="entry name" value="GAMETOCYTE SPECIFIC FACTOR 1-RELATED"/>
    <property type="match status" value="1"/>
</dbReference>
<gene>
    <name evidence="5" type="primary">101899018</name>
    <name evidence="7" type="synonym">LOC101899018</name>
</gene>
<dbReference type="VEuPathDB" id="VectorBase:MDOA005236"/>
<feature type="domain" description="CHHC U11-48K-type" evidence="4">
    <location>
        <begin position="7"/>
        <end position="34"/>
    </location>
</feature>
<dbReference type="KEGG" id="mde:101899018"/>
<dbReference type="InterPro" id="IPR022776">
    <property type="entry name" value="TRM13/UPF0224_CHHC_Znf_dom"/>
</dbReference>
<dbReference type="GO" id="GO:0008270">
    <property type="term" value="F:zinc ion binding"/>
    <property type="evidence" value="ECO:0007669"/>
    <property type="project" value="UniProtKB-KW"/>
</dbReference>
<dbReference type="InterPro" id="IPR036236">
    <property type="entry name" value="Znf_C2H2_sf"/>
</dbReference>
<dbReference type="SUPFAM" id="SSF57667">
    <property type="entry name" value="beta-beta-alpha zinc fingers"/>
    <property type="match status" value="1"/>
</dbReference>
<evidence type="ECO:0000313" key="7">
    <source>
        <dbReference type="RefSeq" id="XP_005186430.1"/>
    </source>
</evidence>
<evidence type="ECO:0000256" key="2">
    <source>
        <dbReference type="ARBA" id="ARBA00022771"/>
    </source>
</evidence>
<name>A0A1I8MIH6_MUSDO</name>
<dbReference type="OrthoDB" id="10069248at2759"/>
<evidence type="ECO:0000256" key="3">
    <source>
        <dbReference type="ARBA" id="ARBA00022833"/>
    </source>
</evidence>
<dbReference type="AlphaFoldDB" id="A0A1I8MIH6"/>
<dbReference type="RefSeq" id="XP_005186430.1">
    <property type="nucleotide sequence ID" value="XM_005186373.3"/>
</dbReference>
<protein>
    <submittedName>
        <fullName evidence="7">Gametocyte-specific factor 1</fullName>
    </submittedName>
</protein>
<evidence type="ECO:0000259" key="4">
    <source>
        <dbReference type="PROSITE" id="PS51800"/>
    </source>
</evidence>
<dbReference type="Proteomes" id="UP001652621">
    <property type="component" value="Unplaced"/>
</dbReference>
<dbReference type="Pfam" id="PF05253">
    <property type="entry name" value="zf-U11-48K"/>
    <property type="match status" value="1"/>
</dbReference>
<dbReference type="PROSITE" id="PS51800">
    <property type="entry name" value="ZF_CHHC_U11_48K"/>
    <property type="match status" value="1"/>
</dbReference>
<sequence>MSDENEYGVCPFNSGHRIVMFRMPAHVLKCRKNYRGPPLEVCEYNATHFVPMGTMSEHLQECRAYHRFNQATYNKMAEKSIRQDA</sequence>
<keyword evidence="2" id="KW-0863">Zinc-finger</keyword>
<dbReference type="InterPro" id="IPR051591">
    <property type="entry name" value="UPF0224_FAM112_RNA_Proc"/>
</dbReference>
<dbReference type="GeneID" id="101899018"/>
<reference evidence="5" key="1">
    <citation type="submission" date="2020-05" db="UniProtKB">
        <authorList>
            <consortium name="EnsemblMetazoa"/>
        </authorList>
    </citation>
    <scope>IDENTIFICATION</scope>
    <source>
        <strain evidence="5">Aabys</strain>
    </source>
</reference>
<reference evidence="7" key="2">
    <citation type="submission" date="2025-04" db="UniProtKB">
        <authorList>
            <consortium name="RefSeq"/>
        </authorList>
    </citation>
    <scope>IDENTIFICATION</scope>
    <source>
        <strain evidence="7">Aabys</strain>
    </source>
</reference>
<keyword evidence="6" id="KW-1185">Reference proteome</keyword>
<evidence type="ECO:0000313" key="5">
    <source>
        <dbReference type="EnsemblMetazoa" id="MDOA005236-PA"/>
    </source>
</evidence>
<dbReference type="PANTHER" id="PTHR21402:SF5">
    <property type="entry name" value="GAMETOCYTE SPECIFIC FACTOR 1"/>
    <property type="match status" value="1"/>
</dbReference>
<keyword evidence="3" id="KW-0862">Zinc</keyword>
<organism evidence="5">
    <name type="scientific">Musca domestica</name>
    <name type="common">House fly</name>
    <dbReference type="NCBI Taxonomy" id="7370"/>
    <lineage>
        <taxon>Eukaryota</taxon>
        <taxon>Metazoa</taxon>
        <taxon>Ecdysozoa</taxon>
        <taxon>Arthropoda</taxon>
        <taxon>Hexapoda</taxon>
        <taxon>Insecta</taxon>
        <taxon>Pterygota</taxon>
        <taxon>Neoptera</taxon>
        <taxon>Endopterygota</taxon>
        <taxon>Diptera</taxon>
        <taxon>Brachycera</taxon>
        <taxon>Muscomorpha</taxon>
        <taxon>Muscoidea</taxon>
        <taxon>Muscidae</taxon>
        <taxon>Musca</taxon>
    </lineage>
</organism>
<dbReference type="EnsemblMetazoa" id="MDOA005236-RA">
    <property type="protein sequence ID" value="MDOA005236-PA"/>
    <property type="gene ID" value="MDOA005236"/>
</dbReference>
<evidence type="ECO:0000256" key="1">
    <source>
        <dbReference type="ARBA" id="ARBA00022723"/>
    </source>
</evidence>
<accession>A0A1I8MIH6</accession>
<proteinExistence type="predicted"/>
<keyword evidence="1" id="KW-0479">Metal-binding</keyword>
<dbReference type="eggNOG" id="KOG4376">
    <property type="taxonomic scope" value="Eukaryota"/>
</dbReference>
<evidence type="ECO:0000313" key="6">
    <source>
        <dbReference type="Proteomes" id="UP001652621"/>
    </source>
</evidence>